<feature type="compositionally biased region" description="Basic and acidic residues" evidence="1">
    <location>
        <begin position="77"/>
        <end position="90"/>
    </location>
</feature>
<dbReference type="EMBL" id="QICN01000012">
    <property type="protein sequence ID" value="PXV64574.1"/>
    <property type="molecule type" value="Genomic_DNA"/>
</dbReference>
<sequence>MKSLSRSAPLLALLLAACASSPDQSSTQVAAAPSTEQKFRTVSEAEAVAADDDLICRMERTTGTRIDKKVCATRDEWERTRQASTEDYRKAATRGLSLRQSN</sequence>
<name>A0A318E6B0_9GAMM</name>
<evidence type="ECO:0000256" key="1">
    <source>
        <dbReference type="SAM" id="MobiDB-lite"/>
    </source>
</evidence>
<evidence type="ECO:0000313" key="4">
    <source>
        <dbReference type="Proteomes" id="UP000248330"/>
    </source>
</evidence>
<evidence type="ECO:0000256" key="2">
    <source>
        <dbReference type="SAM" id="SignalP"/>
    </source>
</evidence>
<feature type="signal peptide" evidence="2">
    <location>
        <begin position="1"/>
        <end position="25"/>
    </location>
</feature>
<dbReference type="PROSITE" id="PS51257">
    <property type="entry name" value="PROKAR_LIPOPROTEIN"/>
    <property type="match status" value="1"/>
</dbReference>
<accession>A0A318E6B0</accession>
<evidence type="ECO:0000313" key="3">
    <source>
        <dbReference type="EMBL" id="PXV64574.1"/>
    </source>
</evidence>
<protein>
    <recommendedName>
        <fullName evidence="5">Lipoprotein</fullName>
    </recommendedName>
</protein>
<evidence type="ECO:0008006" key="5">
    <source>
        <dbReference type="Google" id="ProtNLM"/>
    </source>
</evidence>
<feature type="region of interest" description="Disordered" evidence="1">
    <location>
        <begin position="77"/>
        <end position="102"/>
    </location>
</feature>
<proteinExistence type="predicted"/>
<organism evidence="3 4">
    <name type="scientific">Sinimarinibacterium flocculans</name>
    <dbReference type="NCBI Taxonomy" id="985250"/>
    <lineage>
        <taxon>Bacteria</taxon>
        <taxon>Pseudomonadati</taxon>
        <taxon>Pseudomonadota</taxon>
        <taxon>Gammaproteobacteria</taxon>
        <taxon>Nevskiales</taxon>
        <taxon>Nevskiaceae</taxon>
        <taxon>Sinimarinibacterium</taxon>
    </lineage>
</organism>
<dbReference type="RefSeq" id="WP_146216646.1">
    <property type="nucleotide sequence ID" value="NZ_CAKZQT010000005.1"/>
</dbReference>
<keyword evidence="4" id="KW-1185">Reference proteome</keyword>
<feature type="chain" id="PRO_5016422500" description="Lipoprotein" evidence="2">
    <location>
        <begin position="26"/>
        <end position="102"/>
    </location>
</feature>
<keyword evidence="2" id="KW-0732">Signal</keyword>
<dbReference type="AlphaFoldDB" id="A0A318E6B0"/>
<reference evidence="3 4" key="1">
    <citation type="submission" date="2018-04" db="EMBL/GenBank/DDBJ databases">
        <title>Genomic Encyclopedia of Type Strains, Phase IV (KMG-IV): sequencing the most valuable type-strain genomes for metagenomic binning, comparative biology and taxonomic classification.</title>
        <authorList>
            <person name="Goeker M."/>
        </authorList>
    </citation>
    <scope>NUCLEOTIDE SEQUENCE [LARGE SCALE GENOMIC DNA]</scope>
    <source>
        <strain evidence="3 4">DSM 104150</strain>
    </source>
</reference>
<dbReference type="Proteomes" id="UP000248330">
    <property type="component" value="Unassembled WGS sequence"/>
</dbReference>
<comment type="caution">
    <text evidence="3">The sequence shown here is derived from an EMBL/GenBank/DDBJ whole genome shotgun (WGS) entry which is preliminary data.</text>
</comment>
<gene>
    <name evidence="3" type="ORF">C8D93_11224</name>
</gene>